<dbReference type="InterPro" id="IPR036429">
    <property type="entry name" value="SpoA-like_sf"/>
</dbReference>
<dbReference type="RefSeq" id="WP_126004342.1">
    <property type="nucleotide sequence ID" value="NZ_QQYZ01000007.1"/>
</dbReference>
<dbReference type="AlphaFoldDB" id="A0A430G492"/>
<proteinExistence type="predicted"/>
<dbReference type="SUPFAM" id="SSF101801">
    <property type="entry name" value="Surface presentation of antigens (SPOA)"/>
    <property type="match status" value="1"/>
</dbReference>
<organism evidence="2 3">
    <name type="scientific">Sphingomonas koreensis</name>
    <dbReference type="NCBI Taxonomy" id="93064"/>
    <lineage>
        <taxon>Bacteria</taxon>
        <taxon>Pseudomonadati</taxon>
        <taxon>Pseudomonadota</taxon>
        <taxon>Alphaproteobacteria</taxon>
        <taxon>Sphingomonadales</taxon>
        <taxon>Sphingomonadaceae</taxon>
        <taxon>Sphingomonas</taxon>
    </lineage>
</organism>
<dbReference type="EMBL" id="QQYZ01000007">
    <property type="protein sequence ID" value="RSY85951.1"/>
    <property type="molecule type" value="Genomic_DNA"/>
</dbReference>
<dbReference type="Proteomes" id="UP000287746">
    <property type="component" value="Unassembled WGS sequence"/>
</dbReference>
<sequence length="255" mass="27122">MTDATLWLPPGTSFGRLDRRIAQVVHGWSRVWFGGDADIVPGGTLREAVWSKARPQQCGRGGWLLVPDEATRTLGRLALHLEPGAQETEADRATLDSVGADCLKALGEALLADLEIESVKREEVNLAAPVAGAIWKIEYARSALRLGFLLQEAERAALLLRLMPPAERRPPVVAPDVALAPLEVALTASLGTCGVTLAELRSLSTGDVLVLDRDLSATSPLAIDGSRASSGSCAIAREADRLLLEIAEPIIGRNS</sequence>
<feature type="domain" description="Flagellar motor switch protein FliN-like C-terminal" evidence="1">
    <location>
        <begin position="182"/>
        <end position="231"/>
    </location>
</feature>
<comment type="caution">
    <text evidence="2">The sequence shown here is derived from an EMBL/GenBank/DDBJ whole genome shotgun (WGS) entry which is preliminary data.</text>
</comment>
<reference evidence="2 3" key="1">
    <citation type="submission" date="2018-07" db="EMBL/GenBank/DDBJ databases">
        <title>Genomic and Epidemiologic Investigation of an Indolent Hospital Outbreak.</title>
        <authorList>
            <person name="Johnson R.C."/>
            <person name="Deming C."/>
            <person name="Conlan S."/>
            <person name="Zellmer C.J."/>
            <person name="Michelin A.V."/>
            <person name="Lee-Lin S."/>
            <person name="Thomas P.J."/>
            <person name="Park M."/>
            <person name="Weingarten R.A."/>
            <person name="Less J."/>
            <person name="Dekker J.P."/>
            <person name="Frank K.M."/>
            <person name="Musser K.A."/>
            <person name="Mcquiston J.R."/>
            <person name="Henderson D.K."/>
            <person name="Lau A.F."/>
            <person name="Palmore T.N."/>
            <person name="Segre J.A."/>
        </authorList>
    </citation>
    <scope>NUCLEOTIDE SEQUENCE [LARGE SCALE GENOMIC DNA]</scope>
    <source>
        <strain evidence="2 3">SK-CDC1_0717</strain>
    </source>
</reference>
<evidence type="ECO:0000313" key="2">
    <source>
        <dbReference type="EMBL" id="RSY85951.1"/>
    </source>
</evidence>
<accession>A0A430G492</accession>
<dbReference type="InterPro" id="IPR001543">
    <property type="entry name" value="FliN-like_C"/>
</dbReference>
<protein>
    <recommendedName>
        <fullName evidence="1">Flagellar motor switch protein FliN-like C-terminal domain-containing protein</fullName>
    </recommendedName>
</protein>
<dbReference type="Gene3D" id="2.30.330.10">
    <property type="entry name" value="SpoA-like"/>
    <property type="match status" value="1"/>
</dbReference>
<evidence type="ECO:0000313" key="3">
    <source>
        <dbReference type="Proteomes" id="UP000287746"/>
    </source>
</evidence>
<dbReference type="Pfam" id="PF01052">
    <property type="entry name" value="FliMN_C"/>
    <property type="match status" value="1"/>
</dbReference>
<evidence type="ECO:0000259" key="1">
    <source>
        <dbReference type="Pfam" id="PF01052"/>
    </source>
</evidence>
<name>A0A430G492_9SPHN</name>
<gene>
    <name evidence="2" type="ORF">DAH66_09650</name>
</gene>